<keyword evidence="1" id="KW-1185">Reference proteome</keyword>
<name>A0ABM1IHW3_POLDO</name>
<gene>
    <name evidence="2" type="primary">LOC107068167</name>
</gene>
<evidence type="ECO:0000313" key="1">
    <source>
        <dbReference type="Proteomes" id="UP000694924"/>
    </source>
</evidence>
<dbReference type="GeneID" id="107068167"/>
<dbReference type="RefSeq" id="XP_015179800.1">
    <property type="nucleotide sequence ID" value="XM_015324314.1"/>
</dbReference>
<dbReference type="Proteomes" id="UP000694924">
    <property type="component" value="Unplaced"/>
</dbReference>
<sequence length="208" mass="23882">MASVFNVFENHMMSTTEHFKDKKLINHTSAIMAKSFDQCKPKGLSIRSKSDLNIAASSSPKTFKKDESNNSFLPKNELTNKQLLSVPTEIAKTESFEFNKDKNFEQNILKFKEPYAVEKDIENSIFSEPEDLAPYYDPELELNDYNINLENEFSKCMLHAQDDTDEGFGSDMEELSYPEMTIHEQSMQFSDYDCGSPNLSEISDNETF</sequence>
<accession>A0ABM1IHW3</accession>
<protein>
    <submittedName>
        <fullName evidence="2">Uncharacterized protein LOC107068167</fullName>
    </submittedName>
</protein>
<evidence type="ECO:0000313" key="2">
    <source>
        <dbReference type="RefSeq" id="XP_015179800.1"/>
    </source>
</evidence>
<proteinExistence type="predicted"/>
<reference evidence="2" key="1">
    <citation type="submission" date="2025-08" db="UniProtKB">
        <authorList>
            <consortium name="RefSeq"/>
        </authorList>
    </citation>
    <scope>IDENTIFICATION</scope>
    <source>
        <tissue evidence="2">Whole body</tissue>
    </source>
</reference>
<organism evidence="1 2">
    <name type="scientific">Polistes dominula</name>
    <name type="common">European paper wasp</name>
    <name type="synonym">Vespa dominula</name>
    <dbReference type="NCBI Taxonomy" id="743375"/>
    <lineage>
        <taxon>Eukaryota</taxon>
        <taxon>Metazoa</taxon>
        <taxon>Ecdysozoa</taxon>
        <taxon>Arthropoda</taxon>
        <taxon>Hexapoda</taxon>
        <taxon>Insecta</taxon>
        <taxon>Pterygota</taxon>
        <taxon>Neoptera</taxon>
        <taxon>Endopterygota</taxon>
        <taxon>Hymenoptera</taxon>
        <taxon>Apocrita</taxon>
        <taxon>Aculeata</taxon>
        <taxon>Vespoidea</taxon>
        <taxon>Vespidae</taxon>
        <taxon>Polistinae</taxon>
        <taxon>Polistini</taxon>
        <taxon>Polistes</taxon>
    </lineage>
</organism>